<organism evidence="4 5">
    <name type="scientific">Patulibacter brassicae</name>
    <dbReference type="NCBI Taxonomy" id="1705717"/>
    <lineage>
        <taxon>Bacteria</taxon>
        <taxon>Bacillati</taxon>
        <taxon>Actinomycetota</taxon>
        <taxon>Thermoleophilia</taxon>
        <taxon>Solirubrobacterales</taxon>
        <taxon>Patulibacteraceae</taxon>
        <taxon>Patulibacter</taxon>
    </lineage>
</organism>
<dbReference type="EMBL" id="JAXAVX010000006">
    <property type="protein sequence ID" value="MDX8152424.1"/>
    <property type="molecule type" value="Genomic_DNA"/>
</dbReference>
<comment type="caution">
    <text evidence="4">The sequence shown here is derived from an EMBL/GenBank/DDBJ whole genome shotgun (WGS) entry which is preliminary data.</text>
</comment>
<dbReference type="EC" id="2.4.-.-" evidence="4"/>
<proteinExistence type="predicted"/>
<name>A0ABU4VKP0_9ACTN</name>
<protein>
    <submittedName>
        <fullName evidence="4">Glycosyltransferase family 4 protein</fullName>
        <ecNumber evidence="4">2.4.-.-</ecNumber>
    </submittedName>
</protein>
<evidence type="ECO:0000256" key="1">
    <source>
        <dbReference type="ARBA" id="ARBA00022676"/>
    </source>
</evidence>
<reference evidence="4 5" key="1">
    <citation type="submission" date="2023-11" db="EMBL/GenBank/DDBJ databases">
        <authorList>
            <person name="Xu M."/>
            <person name="Jiang T."/>
        </authorList>
    </citation>
    <scope>NUCLEOTIDE SEQUENCE [LARGE SCALE GENOMIC DNA]</scope>
    <source>
        <strain evidence="4 5">SD</strain>
    </source>
</reference>
<sequence>MHVRLVDPSAYTPPYDHALASALVRAGARVTLATSEFPYGDVPGPEGYAIERRFYRRGRGPAGSLQRRITKLASHVPDMRALRRDARDADVVHFQWLALQQLDGLLLPRGRPVVLTAHDVLPREPRPGQLRAQERLYQRVDAVVVHSHHGRDRLVGQLDVDPATVHVIPHGAFAHLAAVERAALPRPLDAVKRPVVLLFGLVRPYKGLDVLLDAWHRLGGDRAPAELWVVGLPKMDLAPLKAQAPPGVRFVDRFVADEEAAAFFDRADVVVLPYREIDQSGVLFTGLAFGKPLVLSDVGGFPEIAAEGAAELVPAGDAAALATALEHLLVDRERRRELGIRAGALARGPYSWDAVAHAHLELYRALLGG</sequence>
<evidence type="ECO:0000313" key="4">
    <source>
        <dbReference type="EMBL" id="MDX8152424.1"/>
    </source>
</evidence>
<dbReference type="SUPFAM" id="SSF53756">
    <property type="entry name" value="UDP-Glycosyltransferase/glycogen phosphorylase"/>
    <property type="match status" value="1"/>
</dbReference>
<dbReference type="Gene3D" id="3.40.50.2000">
    <property type="entry name" value="Glycogen Phosphorylase B"/>
    <property type="match status" value="2"/>
</dbReference>
<dbReference type="Pfam" id="PF13439">
    <property type="entry name" value="Glyco_transf_4"/>
    <property type="match status" value="1"/>
</dbReference>
<gene>
    <name evidence="4" type="ORF">SK069_12520</name>
</gene>
<evidence type="ECO:0000313" key="5">
    <source>
        <dbReference type="Proteomes" id="UP001277761"/>
    </source>
</evidence>
<dbReference type="GO" id="GO:0016757">
    <property type="term" value="F:glycosyltransferase activity"/>
    <property type="evidence" value="ECO:0007669"/>
    <property type="project" value="UniProtKB-KW"/>
</dbReference>
<feature type="domain" description="Glycosyltransferase subfamily 4-like N-terminal" evidence="3">
    <location>
        <begin position="17"/>
        <end position="171"/>
    </location>
</feature>
<evidence type="ECO:0000259" key="3">
    <source>
        <dbReference type="Pfam" id="PF13439"/>
    </source>
</evidence>
<keyword evidence="2 4" id="KW-0808">Transferase</keyword>
<dbReference type="InterPro" id="IPR028098">
    <property type="entry name" value="Glyco_trans_4-like_N"/>
</dbReference>
<dbReference type="PANTHER" id="PTHR46401:SF2">
    <property type="entry name" value="GLYCOSYLTRANSFERASE WBBK-RELATED"/>
    <property type="match status" value="1"/>
</dbReference>
<dbReference type="PANTHER" id="PTHR46401">
    <property type="entry name" value="GLYCOSYLTRANSFERASE WBBK-RELATED"/>
    <property type="match status" value="1"/>
</dbReference>
<dbReference type="Pfam" id="PF13692">
    <property type="entry name" value="Glyco_trans_1_4"/>
    <property type="match status" value="1"/>
</dbReference>
<keyword evidence="5" id="KW-1185">Reference proteome</keyword>
<evidence type="ECO:0000256" key="2">
    <source>
        <dbReference type="ARBA" id="ARBA00022679"/>
    </source>
</evidence>
<keyword evidence="1 4" id="KW-0328">Glycosyltransferase</keyword>
<accession>A0ABU4VKP0</accession>
<dbReference type="Proteomes" id="UP001277761">
    <property type="component" value="Unassembled WGS sequence"/>
</dbReference>
<dbReference type="CDD" id="cd03801">
    <property type="entry name" value="GT4_PimA-like"/>
    <property type="match status" value="1"/>
</dbReference>
<dbReference type="RefSeq" id="WP_319954580.1">
    <property type="nucleotide sequence ID" value="NZ_JAXAVX010000006.1"/>
</dbReference>